<evidence type="ECO:0000313" key="3">
    <source>
        <dbReference type="EMBL" id="CAG7732223.1"/>
    </source>
</evidence>
<accession>A0A8J2K9P5</accession>
<evidence type="ECO:0000259" key="2">
    <source>
        <dbReference type="Pfam" id="PF00135"/>
    </source>
</evidence>
<feature type="domain" description="Carboxylesterase type B" evidence="2">
    <location>
        <begin position="2"/>
        <end position="232"/>
    </location>
</feature>
<organism evidence="3 4">
    <name type="scientific">Allacma fusca</name>
    <dbReference type="NCBI Taxonomy" id="39272"/>
    <lineage>
        <taxon>Eukaryota</taxon>
        <taxon>Metazoa</taxon>
        <taxon>Ecdysozoa</taxon>
        <taxon>Arthropoda</taxon>
        <taxon>Hexapoda</taxon>
        <taxon>Collembola</taxon>
        <taxon>Symphypleona</taxon>
        <taxon>Sminthuridae</taxon>
        <taxon>Allacma</taxon>
    </lineage>
</organism>
<dbReference type="Pfam" id="PF00135">
    <property type="entry name" value="COesterase"/>
    <property type="match status" value="1"/>
</dbReference>
<gene>
    <name evidence="3" type="ORF">AFUS01_LOCUS20748</name>
</gene>
<evidence type="ECO:0000256" key="1">
    <source>
        <dbReference type="ARBA" id="ARBA00023180"/>
    </source>
</evidence>
<dbReference type="PANTHER" id="PTHR11559">
    <property type="entry name" value="CARBOXYLESTERASE"/>
    <property type="match status" value="1"/>
</dbReference>
<dbReference type="InterPro" id="IPR002018">
    <property type="entry name" value="CarbesteraseB"/>
</dbReference>
<name>A0A8J2K9P5_9HEXA</name>
<protein>
    <recommendedName>
        <fullName evidence="2">Carboxylesterase type B domain-containing protein</fullName>
    </recommendedName>
</protein>
<keyword evidence="1" id="KW-0325">Glycoprotein</keyword>
<dbReference type="InterPro" id="IPR050309">
    <property type="entry name" value="Type-B_Carboxylest/Lipase"/>
</dbReference>
<proteinExistence type="predicted"/>
<dbReference type="AlphaFoldDB" id="A0A8J2K9P5"/>
<dbReference type="Proteomes" id="UP000708208">
    <property type="component" value="Unassembled WGS sequence"/>
</dbReference>
<keyword evidence="4" id="KW-1185">Reference proteome</keyword>
<reference evidence="3" key="1">
    <citation type="submission" date="2021-06" db="EMBL/GenBank/DDBJ databases">
        <authorList>
            <person name="Hodson N. C."/>
            <person name="Mongue J. A."/>
            <person name="Jaron S. K."/>
        </authorList>
    </citation>
    <scope>NUCLEOTIDE SEQUENCE</scope>
</reference>
<sequence>MDPLTVMQAGVTNKVPVMMGLTETHFVFNQVSNMLHTPYLLKHLNHHWRKVFPLIFEYNKFYTNFSEESQNMISKQVRKFYFHGKSIDENQGEFLKQALSDRLFRSGMKQTIKLLAKHGPVYPFILASPKKSLNNGLPWIAGFDDGRSVLSNSMKTVMGYEKAVQAEKLLNIIQKLIVSFAKNKRPVDQTGGENPWNALDPSKISSQKPLMYYRIGLETTLVPEPFTAGVDFWEKTLRKAKKKNIG</sequence>
<comment type="caution">
    <text evidence="3">The sequence shown here is derived from an EMBL/GenBank/DDBJ whole genome shotgun (WGS) entry which is preliminary data.</text>
</comment>
<evidence type="ECO:0000313" key="4">
    <source>
        <dbReference type="Proteomes" id="UP000708208"/>
    </source>
</evidence>
<dbReference type="EMBL" id="CAJVCH010226946">
    <property type="protein sequence ID" value="CAG7732223.1"/>
    <property type="molecule type" value="Genomic_DNA"/>
</dbReference>